<dbReference type="OrthoDB" id="9808135at2"/>
<keyword evidence="6" id="KW-0406">Ion transport</keyword>
<protein>
    <recommendedName>
        <fullName evidence="6">Na(+)/H(+) antiporter NhaA</fullName>
    </recommendedName>
    <alternativeName>
        <fullName evidence="6">Sodium/proton antiporter NhaA</fullName>
    </alternativeName>
</protein>
<feature type="transmembrane region" description="Helical" evidence="6">
    <location>
        <begin position="399"/>
        <end position="424"/>
    </location>
</feature>
<organism evidence="8 9">
    <name type="scientific">Chitinasiproducens palmae</name>
    <dbReference type="NCBI Taxonomy" id="1770053"/>
    <lineage>
        <taxon>Bacteria</taxon>
        <taxon>Pseudomonadati</taxon>
        <taxon>Pseudomonadota</taxon>
        <taxon>Betaproteobacteria</taxon>
        <taxon>Burkholderiales</taxon>
        <taxon>Burkholderiaceae</taxon>
        <taxon>Chitinasiproducens</taxon>
    </lineage>
</organism>
<keyword evidence="2 6" id="KW-1003">Cell membrane</keyword>
<evidence type="ECO:0000256" key="6">
    <source>
        <dbReference type="HAMAP-Rule" id="MF_01844"/>
    </source>
</evidence>
<feature type="transmembrane region" description="Helical" evidence="6">
    <location>
        <begin position="204"/>
        <end position="224"/>
    </location>
</feature>
<dbReference type="PANTHER" id="PTHR30341">
    <property type="entry name" value="SODIUM ION/PROTON ANTIPORTER NHAA-RELATED"/>
    <property type="match status" value="1"/>
</dbReference>
<name>A0A1H2PKL0_9BURK</name>
<feature type="transmembrane region" description="Helical" evidence="6">
    <location>
        <begin position="436"/>
        <end position="457"/>
    </location>
</feature>
<accession>A0A1H2PKL0</accession>
<keyword evidence="6" id="KW-0813">Transport</keyword>
<feature type="transmembrane region" description="Helical" evidence="6">
    <location>
        <begin position="28"/>
        <end position="53"/>
    </location>
</feature>
<feature type="region of interest" description="Disordered" evidence="7">
    <location>
        <begin position="464"/>
        <end position="519"/>
    </location>
</feature>
<comment type="subcellular location">
    <subcellularLocation>
        <location evidence="1">Cell inner membrane</location>
        <topology evidence="1">Multi-pass membrane protein</topology>
    </subcellularLocation>
    <subcellularLocation>
        <location evidence="6">Cell membrane</location>
        <topology evidence="6">Multi-pass membrane protein</topology>
    </subcellularLocation>
</comment>
<keyword evidence="4 6" id="KW-1133">Transmembrane helix</keyword>
<feature type="transmembrane region" description="Helical" evidence="6">
    <location>
        <begin position="117"/>
        <end position="138"/>
    </location>
</feature>
<feature type="transmembrane region" description="Helical" evidence="6">
    <location>
        <begin position="332"/>
        <end position="350"/>
    </location>
</feature>
<dbReference type="HAMAP" id="MF_01844">
    <property type="entry name" value="NhaA"/>
    <property type="match status" value="1"/>
</dbReference>
<dbReference type="Proteomes" id="UP000243719">
    <property type="component" value="Unassembled WGS sequence"/>
</dbReference>
<comment type="similarity">
    <text evidence="6">Belongs to the NhaA Na(+)/H(+) (TC 2.A.33) antiporter family.</text>
</comment>
<evidence type="ECO:0000256" key="2">
    <source>
        <dbReference type="ARBA" id="ARBA00022475"/>
    </source>
</evidence>
<feature type="transmembrane region" description="Helical" evidence="6">
    <location>
        <begin position="362"/>
        <end position="387"/>
    </location>
</feature>
<keyword evidence="6" id="KW-0915">Sodium</keyword>
<dbReference type="Gene3D" id="1.20.1530.10">
    <property type="entry name" value="Na+/H+ antiporter like domain"/>
    <property type="match status" value="1"/>
</dbReference>
<dbReference type="EMBL" id="FNLO01000001">
    <property type="protein sequence ID" value="SDV46105.1"/>
    <property type="molecule type" value="Genomic_DNA"/>
</dbReference>
<dbReference type="AlphaFoldDB" id="A0A1H2PKL0"/>
<dbReference type="STRING" id="1770053.SAMN05216551_10181"/>
<dbReference type="NCBIfam" id="TIGR00773">
    <property type="entry name" value="NhaA"/>
    <property type="match status" value="1"/>
</dbReference>
<evidence type="ECO:0000256" key="5">
    <source>
        <dbReference type="ARBA" id="ARBA00023136"/>
    </source>
</evidence>
<keyword evidence="6" id="KW-0050">Antiport</keyword>
<dbReference type="GO" id="GO:0005886">
    <property type="term" value="C:plasma membrane"/>
    <property type="evidence" value="ECO:0007669"/>
    <property type="project" value="UniProtKB-SubCell"/>
</dbReference>
<feature type="transmembrane region" description="Helical" evidence="6">
    <location>
        <begin position="150"/>
        <end position="170"/>
    </location>
</feature>
<comment type="function">
    <text evidence="6">Na(+)/H(+) antiporter that extrudes sodium in exchange for external protons.</text>
</comment>
<dbReference type="Pfam" id="PF06965">
    <property type="entry name" value="Na_H_antiport_1"/>
    <property type="match status" value="1"/>
</dbReference>
<dbReference type="GO" id="GO:0015385">
    <property type="term" value="F:sodium:proton antiporter activity"/>
    <property type="evidence" value="ECO:0007669"/>
    <property type="project" value="UniProtKB-UniRule"/>
</dbReference>
<feature type="transmembrane region" description="Helical" evidence="6">
    <location>
        <begin position="176"/>
        <end position="197"/>
    </location>
</feature>
<keyword evidence="3 6" id="KW-0812">Transmembrane</keyword>
<evidence type="ECO:0000313" key="9">
    <source>
        <dbReference type="Proteomes" id="UP000243719"/>
    </source>
</evidence>
<evidence type="ECO:0000256" key="1">
    <source>
        <dbReference type="ARBA" id="ARBA00004429"/>
    </source>
</evidence>
<feature type="compositionally biased region" description="Low complexity" evidence="7">
    <location>
        <begin position="487"/>
        <end position="498"/>
    </location>
</feature>
<dbReference type="InterPro" id="IPR004670">
    <property type="entry name" value="NhaA"/>
</dbReference>
<evidence type="ECO:0000256" key="7">
    <source>
        <dbReference type="SAM" id="MobiDB-lite"/>
    </source>
</evidence>
<keyword evidence="9" id="KW-1185">Reference proteome</keyword>
<sequence>MSLPPRKRGQAAVRARHSTFTRHISSKLAPFFAVSEVSGGPLLIATVLALLWVNSPFGHSYHHVWELELGVRFGHAELKKALSEWTQDALLPIFFFGVGIEVKREVVKGLLSERKTAALPVLCALGGMLAPALIYLALNHGGEFRHGWGATVTTDTAFALALVGIFGTRLPRSVRVLLLAFAAVDDIGGLIVIATVYTSHVNWMLLGIAAVLYLVIVGLIRLEIVPSMPYVLLGLAICLLIQQAGVHPTIAGVALGALVPVQPRMPEQRFAEVVQDQVDSFKRAHEHAENTDDERLRNTAADRRELHLGRLSETAEATYEPAMRITQAINPWISWVVLPLFAISNAGVEMTGEVIHKFTTNAVGVGIVVALVLGKPLGMLAFAWLGIKTRLAALPDRMTWRMLVAIGVSSGIGFTLSLFVAELAFRGGEAANEAKLGVLIASVIAAALGYVAFWFAARHAERQDRQEGRDEDAGDDAVADNNDDVDAQAGGQSSDGGARNQGEGDASESEEGRLANPMR</sequence>
<feature type="transmembrane region" description="Helical" evidence="6">
    <location>
        <begin position="230"/>
        <end position="259"/>
    </location>
</feature>
<reference evidence="9" key="1">
    <citation type="submission" date="2016-09" db="EMBL/GenBank/DDBJ databases">
        <authorList>
            <person name="Varghese N."/>
            <person name="Submissions S."/>
        </authorList>
    </citation>
    <scope>NUCLEOTIDE SEQUENCE [LARGE SCALE GENOMIC DNA]</scope>
    <source>
        <strain evidence="9">JS23</strain>
    </source>
</reference>
<evidence type="ECO:0000313" key="8">
    <source>
        <dbReference type="EMBL" id="SDV46105.1"/>
    </source>
</evidence>
<feature type="compositionally biased region" description="Acidic residues" evidence="7">
    <location>
        <begin position="469"/>
        <end position="486"/>
    </location>
</feature>
<keyword evidence="6" id="KW-0739">Sodium transport</keyword>
<dbReference type="PANTHER" id="PTHR30341:SF0">
    <property type="entry name" value="NA(+)_H(+) ANTIPORTER NHAA"/>
    <property type="match status" value="1"/>
</dbReference>
<evidence type="ECO:0000256" key="3">
    <source>
        <dbReference type="ARBA" id="ARBA00022692"/>
    </source>
</evidence>
<dbReference type="InterPro" id="IPR023171">
    <property type="entry name" value="Na/H_antiporter_dom_sf"/>
</dbReference>
<comment type="catalytic activity">
    <reaction evidence="6">
        <text>Na(+)(in) + 2 H(+)(out) = Na(+)(out) + 2 H(+)(in)</text>
        <dbReference type="Rhea" id="RHEA:29251"/>
        <dbReference type="ChEBI" id="CHEBI:15378"/>
        <dbReference type="ChEBI" id="CHEBI:29101"/>
    </reaction>
</comment>
<dbReference type="GO" id="GO:0006885">
    <property type="term" value="P:regulation of pH"/>
    <property type="evidence" value="ECO:0007669"/>
    <property type="project" value="UniProtKB-UniRule"/>
</dbReference>
<keyword evidence="5 6" id="KW-0472">Membrane</keyword>
<evidence type="ECO:0000256" key="4">
    <source>
        <dbReference type="ARBA" id="ARBA00022989"/>
    </source>
</evidence>
<dbReference type="RefSeq" id="WP_091903473.1">
    <property type="nucleotide sequence ID" value="NZ_FNLO01000001.1"/>
</dbReference>
<proteinExistence type="inferred from homology"/>
<gene>
    <name evidence="6" type="primary">nhaA</name>
    <name evidence="8" type="ORF">SAMN05216551_10181</name>
</gene>